<name>A0A6N4R9D5_BLAVI</name>
<evidence type="ECO:0000313" key="7">
    <source>
        <dbReference type="Proteomes" id="UP000320948"/>
    </source>
</evidence>
<protein>
    <submittedName>
        <fullName evidence="6">Lytic transglycosylase domain-containing protein</fullName>
    </submittedName>
</protein>
<comment type="caution">
    <text evidence="6">The sequence shown here is derived from an EMBL/GenBank/DDBJ whole genome shotgun (WGS) entry which is preliminary data.</text>
</comment>
<dbReference type="GO" id="GO:0000270">
    <property type="term" value="P:peptidoglycan metabolic process"/>
    <property type="evidence" value="ECO:0007669"/>
    <property type="project" value="InterPro"/>
</dbReference>
<keyword evidence="3 4" id="KW-0732">Signal</keyword>
<dbReference type="InterPro" id="IPR008258">
    <property type="entry name" value="Transglycosylase_SLT_dom_1"/>
</dbReference>
<evidence type="ECO:0000256" key="2">
    <source>
        <dbReference type="ARBA" id="ARBA00009387"/>
    </source>
</evidence>
<dbReference type="InterPro" id="IPR000189">
    <property type="entry name" value="Transglyc_AS"/>
</dbReference>
<dbReference type="PANTHER" id="PTHR37423:SF5">
    <property type="entry name" value="SOLUBLE LYTIC MUREIN TRANSGLYCOSYLASE"/>
    <property type="match status" value="1"/>
</dbReference>
<dbReference type="CDD" id="cd13401">
    <property type="entry name" value="Slt70-like"/>
    <property type="match status" value="1"/>
</dbReference>
<feature type="domain" description="Transglycosylase SLT" evidence="5">
    <location>
        <begin position="510"/>
        <end position="608"/>
    </location>
</feature>
<dbReference type="PROSITE" id="PS00922">
    <property type="entry name" value="TRANSGLYCOSYLASE"/>
    <property type="match status" value="1"/>
</dbReference>
<organism evidence="6 7">
    <name type="scientific">Blastochloris viridis</name>
    <name type="common">Rhodopseudomonas viridis</name>
    <dbReference type="NCBI Taxonomy" id="1079"/>
    <lineage>
        <taxon>Bacteria</taxon>
        <taxon>Pseudomonadati</taxon>
        <taxon>Pseudomonadota</taxon>
        <taxon>Alphaproteobacteria</taxon>
        <taxon>Hyphomicrobiales</taxon>
        <taxon>Blastochloridaceae</taxon>
        <taxon>Blastochloris</taxon>
    </lineage>
</organism>
<dbReference type="GO" id="GO:0008933">
    <property type="term" value="F:peptidoglycan lytic transglycosylase activity"/>
    <property type="evidence" value="ECO:0007669"/>
    <property type="project" value="InterPro"/>
</dbReference>
<dbReference type="Pfam" id="PF01464">
    <property type="entry name" value="SLT"/>
    <property type="match status" value="1"/>
</dbReference>
<dbReference type="InterPro" id="IPR023346">
    <property type="entry name" value="Lysozyme-like_dom_sf"/>
</dbReference>
<accession>A0A6N4R9D5</accession>
<comment type="similarity">
    <text evidence="1">Belongs to the transglycosylase Slt family.</text>
</comment>
<dbReference type="InterPro" id="IPR008939">
    <property type="entry name" value="Lytic_TGlycosylase_superhlx_U"/>
</dbReference>
<dbReference type="AlphaFoldDB" id="A0A6N4R9D5"/>
<feature type="chain" id="PRO_5026806127" evidence="4">
    <location>
        <begin position="19"/>
        <end position="674"/>
    </location>
</feature>
<dbReference type="GO" id="GO:0042597">
    <property type="term" value="C:periplasmic space"/>
    <property type="evidence" value="ECO:0007669"/>
    <property type="project" value="InterPro"/>
</dbReference>
<feature type="signal peptide" evidence="4">
    <location>
        <begin position="1"/>
        <end position="18"/>
    </location>
</feature>
<dbReference type="GO" id="GO:0016020">
    <property type="term" value="C:membrane"/>
    <property type="evidence" value="ECO:0007669"/>
    <property type="project" value="InterPro"/>
</dbReference>
<dbReference type="Gene3D" id="1.10.530.10">
    <property type="match status" value="1"/>
</dbReference>
<dbReference type="Proteomes" id="UP000320948">
    <property type="component" value="Unassembled WGS sequence"/>
</dbReference>
<sequence length="674" mass="74111">MIRWSLLAALLVVPVGYADMQGGTANDQSLAAIEPAAGDEDAPSSDLLGERAEQIKDEVRDELADGEGVTGKEAIVAPVAKAQKTEKTETRAVSASGMKVLSNSDAKAYREAMSRARRGEFPNLKVEDNLLLGEVRGLYLMNKRGATFSELNGWLKDYRDLPMAAAVYDEALAKRATPKRVCKTKQVTKKVKDKKTGKMVSKKVDQQSCSIQGEYGPMPVKTLVMEKREATRAAQEAARAGDLAKLPAAGRAALGQSWRLRGQGKYGEASDVMLQSGVRSAAGDDKWQGELVRIADFYHGKRMWKEMVRVAEPASTAKGPNRDDARWLAGYGHYMLGNKTAAAEQWSQLVREEPATGTHSARAAFWGARVHSELKQDSRAKALLEAGARDPLSFYGQLSAAKLGKAQRLDWDVPHVDARGFDQLTRVKAARRGLALAQIGEVDMAQRQLRAAYEDLPYQATRTLAAAAVRMGLPATALYAGKQLKEEGTVMPAALFPLAEEWSPKGGWTYDRPLMVGIMRQESAFNPQIGSRVGAQGLMQLMPATAKYIAKLSGKSLPARADLHDPETNLGLAQDYLHYLNNKLDGNQLLVVAAYNGGIGNVRRWLERGVTPGHDPMLWLESIPFDETRDYVEKVFANYWLYQQRMKQTPWSLAALADGYWPLQYNGNRKTALK</sequence>
<dbReference type="SUPFAM" id="SSF48435">
    <property type="entry name" value="Bacterial muramidases"/>
    <property type="match status" value="1"/>
</dbReference>
<dbReference type="PANTHER" id="PTHR37423">
    <property type="entry name" value="SOLUBLE LYTIC MUREIN TRANSGLYCOSYLASE-RELATED"/>
    <property type="match status" value="1"/>
</dbReference>
<evidence type="ECO:0000256" key="1">
    <source>
        <dbReference type="ARBA" id="ARBA00007734"/>
    </source>
</evidence>
<dbReference type="Gene3D" id="1.25.20.10">
    <property type="entry name" value="Bacterial muramidases"/>
    <property type="match status" value="1"/>
</dbReference>
<evidence type="ECO:0000259" key="5">
    <source>
        <dbReference type="Pfam" id="PF01464"/>
    </source>
</evidence>
<comment type="similarity">
    <text evidence="2">Belongs to the virb1 family.</text>
</comment>
<gene>
    <name evidence="6" type="ORF">DI628_07475</name>
</gene>
<dbReference type="GO" id="GO:0004553">
    <property type="term" value="F:hydrolase activity, hydrolyzing O-glycosyl compounds"/>
    <property type="evidence" value="ECO:0007669"/>
    <property type="project" value="InterPro"/>
</dbReference>
<proteinExistence type="inferred from homology"/>
<dbReference type="SUPFAM" id="SSF53955">
    <property type="entry name" value="Lysozyme-like"/>
    <property type="match status" value="1"/>
</dbReference>
<dbReference type="EMBL" id="VAFM01000002">
    <property type="protein sequence ID" value="TKW60727.1"/>
    <property type="molecule type" value="Genomic_DNA"/>
</dbReference>
<evidence type="ECO:0000313" key="6">
    <source>
        <dbReference type="EMBL" id="TKW60727.1"/>
    </source>
</evidence>
<evidence type="ECO:0000256" key="3">
    <source>
        <dbReference type="ARBA" id="ARBA00022729"/>
    </source>
</evidence>
<evidence type="ECO:0000256" key="4">
    <source>
        <dbReference type="SAM" id="SignalP"/>
    </source>
</evidence>
<reference evidence="6 7" key="1">
    <citation type="journal article" date="2017" name="Nat. Commun.">
        <title>In situ click chemistry generation of cyclooxygenase-2 inhibitors.</title>
        <authorList>
            <person name="Bhardwaj A."/>
            <person name="Kaur J."/>
            <person name="Wuest M."/>
            <person name="Wuest F."/>
        </authorList>
    </citation>
    <scope>NUCLEOTIDE SEQUENCE [LARGE SCALE GENOMIC DNA]</scope>
    <source>
        <strain evidence="6">S2_018_000_R2_106</strain>
    </source>
</reference>